<protein>
    <submittedName>
        <fullName evidence="3">6-phospho-3-hexuloisomerase</fullName>
    </submittedName>
</protein>
<sequence>MIIYPILKEINEELHSVFKKINEDTVEEVLSYILKAPQMFVAGVGRSGYMMRAFAMRLMHAKLNVFVIGDTETPGAKKGDLLILGSGSGETESLKAYASKAKKLGLNIITITSFPDSTLGKISNVRLHIPAPTPKSKKTSKQVSIQPMANLFEQSLLIFSDALSMKVMEAKNLNSNEMFSRHANLE</sequence>
<dbReference type="Gene3D" id="3.40.50.10490">
    <property type="entry name" value="Glucose-6-phosphate isomerase like protein, domain 1"/>
    <property type="match status" value="1"/>
</dbReference>
<reference evidence="3" key="1">
    <citation type="submission" date="2019-12" db="EMBL/GenBank/DDBJ databases">
        <authorList>
            <person name="zhang j."/>
            <person name="sun C.M."/>
        </authorList>
    </citation>
    <scope>NUCLEOTIDE SEQUENCE</scope>
    <source>
        <strain evidence="3">NS-1</strain>
    </source>
</reference>
<evidence type="ECO:0000313" key="3">
    <source>
        <dbReference type="EMBL" id="QTL99907.1"/>
    </source>
</evidence>
<evidence type="ECO:0000259" key="2">
    <source>
        <dbReference type="Pfam" id="PF01380"/>
    </source>
</evidence>
<dbReference type="NCBIfam" id="TIGR03127">
    <property type="entry name" value="RuMP_HxlB"/>
    <property type="match status" value="1"/>
</dbReference>
<name>A0A8A7KM37_9FIRM</name>
<dbReference type="AlphaFoldDB" id="A0A8A7KM37"/>
<feature type="domain" description="SIS" evidence="2">
    <location>
        <begin position="33"/>
        <end position="135"/>
    </location>
</feature>
<evidence type="ECO:0000256" key="1">
    <source>
        <dbReference type="ARBA" id="ARBA00009235"/>
    </source>
</evidence>
<dbReference type="GO" id="GO:1901135">
    <property type="term" value="P:carbohydrate derivative metabolic process"/>
    <property type="evidence" value="ECO:0007669"/>
    <property type="project" value="InterPro"/>
</dbReference>
<organism evidence="3 4">
    <name type="scientific">Iocasia fonsfrigidae</name>
    <dbReference type="NCBI Taxonomy" id="2682810"/>
    <lineage>
        <taxon>Bacteria</taxon>
        <taxon>Bacillati</taxon>
        <taxon>Bacillota</taxon>
        <taxon>Clostridia</taxon>
        <taxon>Halanaerobiales</taxon>
        <taxon>Halanaerobiaceae</taxon>
        <taxon>Iocasia</taxon>
    </lineage>
</organism>
<dbReference type="CDD" id="cd05005">
    <property type="entry name" value="SIS_PHI"/>
    <property type="match status" value="1"/>
</dbReference>
<dbReference type="InterPro" id="IPR017552">
    <property type="entry name" value="PHI/rmpB"/>
</dbReference>
<dbReference type="InterPro" id="IPR001347">
    <property type="entry name" value="SIS_dom"/>
</dbReference>
<accession>A0A8A7KM37</accession>
<dbReference type="PANTHER" id="PTHR43443:SF1">
    <property type="entry name" value="3-HEXULOSE-6-PHOSPHATE ISOMERASE"/>
    <property type="match status" value="1"/>
</dbReference>
<dbReference type="SUPFAM" id="SSF53697">
    <property type="entry name" value="SIS domain"/>
    <property type="match status" value="1"/>
</dbReference>
<dbReference type="EMBL" id="CP046640">
    <property type="protein sequence ID" value="QTL99907.1"/>
    <property type="molecule type" value="Genomic_DNA"/>
</dbReference>
<dbReference type="PANTHER" id="PTHR43443">
    <property type="entry name" value="3-HEXULOSE-6-PHOSPHATE ISOMERASE"/>
    <property type="match status" value="1"/>
</dbReference>
<keyword evidence="4" id="KW-1185">Reference proteome</keyword>
<dbReference type="Pfam" id="PF01380">
    <property type="entry name" value="SIS"/>
    <property type="match status" value="1"/>
</dbReference>
<dbReference type="GO" id="GO:0097367">
    <property type="term" value="F:carbohydrate derivative binding"/>
    <property type="evidence" value="ECO:0007669"/>
    <property type="project" value="InterPro"/>
</dbReference>
<dbReference type="InterPro" id="IPR046348">
    <property type="entry name" value="SIS_dom_sf"/>
</dbReference>
<evidence type="ECO:0000313" key="4">
    <source>
        <dbReference type="Proteomes" id="UP000665020"/>
    </source>
</evidence>
<dbReference type="Proteomes" id="UP000665020">
    <property type="component" value="Chromosome"/>
</dbReference>
<comment type="similarity">
    <text evidence="1">Belongs to the SIS family. PHI subfamily.</text>
</comment>
<gene>
    <name evidence="3" type="primary">hxlB</name>
    <name evidence="3" type="ORF">GM661_03205</name>
</gene>
<proteinExistence type="inferred from homology"/>
<dbReference type="KEGG" id="ifn:GM661_03205"/>
<dbReference type="GO" id="GO:0016853">
    <property type="term" value="F:isomerase activity"/>
    <property type="evidence" value="ECO:0007669"/>
    <property type="project" value="InterPro"/>
</dbReference>